<evidence type="ECO:0000256" key="4">
    <source>
        <dbReference type="ARBA" id="ARBA00023242"/>
    </source>
</evidence>
<accession>A0AAV4J9Q8</accession>
<dbReference type="GO" id="GO:0017056">
    <property type="term" value="F:structural constituent of nuclear pore"/>
    <property type="evidence" value="ECO:0007669"/>
    <property type="project" value="TreeGrafter"/>
</dbReference>
<dbReference type="InterPro" id="IPR021827">
    <property type="entry name" value="Nup186/Nup192/Nup205"/>
</dbReference>
<evidence type="ECO:0000256" key="2">
    <source>
        <dbReference type="ARBA" id="ARBA00005892"/>
    </source>
</evidence>
<evidence type="ECO:0000313" key="5">
    <source>
        <dbReference type="EMBL" id="GFS19080.1"/>
    </source>
</evidence>
<feature type="non-terminal residue" evidence="5">
    <location>
        <position position="1"/>
    </location>
</feature>
<keyword evidence="3" id="KW-0813">Transport</keyword>
<dbReference type="SUPFAM" id="SSF48371">
    <property type="entry name" value="ARM repeat"/>
    <property type="match status" value="1"/>
</dbReference>
<dbReference type="PANTHER" id="PTHR31344:SF0">
    <property type="entry name" value="NUCLEAR PORE COMPLEX PROTEIN NUP205"/>
    <property type="match status" value="1"/>
</dbReference>
<evidence type="ECO:0000256" key="1">
    <source>
        <dbReference type="ARBA" id="ARBA00004123"/>
    </source>
</evidence>
<sequence>LIKSMDLVKEIDRLQKDRALGPPKHRKQVADLYIEIRQTLGDVIFCLACQKPLNKQDTMRLMAHLSQDSVLNADETLDSVTLSLLVALWYCFDVSLLQNEDSEDVISNLPVFTDGDYVKDIHSKLTSSVAWKNPGLKAAAQFAWAVLLRQTSQFNIAVGGLNGSSDCLEDDERLIDLALEAKLFSFLSLSVVSCANFHSEEFFMRRLHGLVTDFIHQMPLKTKELRNRGDEVSRLILAHQAEGLEPPVHRGDQHDFLTLVGDLYHKDPLKLELALDYWSPPDTAISNVENQHDNRPDPKQISLFKFVRVSGDLLAAPLFLPYIQMLRGLATGPHCAYHCFSLLRVNGGQANPVSWDHIFSSMHQYFTSLRQEAYGAGDAQSSSSMYRSSSGRSMTPQELEAVCACLKLTRHIAEQSDTCRSAFCENQQWSVVMVLFGLLSCSVPFTMKGEILRTLASIAQTPVFAATIWQALESSQILPTISYSHDKKQPQPNSIKVELEEVESRNEEFPFSRGFLQLMSALTQFPVPLGLGAGTRAPGFDPYLDFVLNSVLLKYNTRAYKDIAEKWQVVSSCLEILVKLLSDYQLSNEDLRVDPSDVPGVGGVSASSHPGFAILCLMLSDSQLFKTVQQILEESVRQFEHFTSFPGREHMEEASLLCLRLLEEAGDRQASLEQRVRETASPLMVSCLERLLLAINPRTRKADYLTNITKFVVFNTTLPKHTAAAVRILCQVCQETASQSDIVNLFTAEKNVSSELLQGFVECLDSNCPEIKEERASVLLLQNAESGPESESPVENVICEHIIQLLLLSLDQAAPNLAHWLLGFQLQKPVVRTTLQDPGVMDSPKTCLHSVLSMLERGLGTREGPSSLRDRPQLAELGYRLIYSLAANRDTSAPTLRYLRTTHDFLFRQLQHLPLDSGKYMSDVSDHQCWLLRTAAIELRTTCLNRQRSHTQRLVKLLLGEDDQDLYNGGQLADDGDITTADRDAAVSVTQFNMTMTAGKQMRNRLLGVLDTVSFEQQFPPPVSFTFFDRDQVEALVRSLEQRTREGVAYCDVRALRKVLLTELANQQGPVVAGQRPHIMEEIQRILETVVEHNECRELLQRKRRALDGWRQILGVLLTSVPQDLLSGERRQALLFDLLQELLLKVSGDEVNLEATGVVSDILLTLMANLRHCFLSPAASAGSGSLSSFAGGDSMAGQAFSGGSSRTVFASSLQIVLKGLIDYILKAGGVIQKVRVNLYGALLYCLQIAKKPDLDEDLLAGQPGRPSGMERLLYQDDGEFERLAAENMETISAFGDPFMETVCRDACDGHHVGRMLALSVLDTILSLDRHSAWLSFLCNRGYLQHLVDSVASEDDQQLLAVLAPQPANLRALYIFQSKMSLLTRVAQSADGARTLLHGGSLEKLASCSVLSLRPEVDDYSHLSEEDEEELVPSPLARYRQLLFAVLRFCTALLTSLGGENKEAATQVMLLVVSHSDVFSSILRNRKPMLNISYLQELSLTTAVVARANYHTDLGADLLEQDTASMEFRSQRMRLQDQMLALLPHYSTPETVVKELNTHVNSPTPSIDRRSSTSQSLSDWAAQLLHLYQEIASNITAYCRTLITTVGEGNMNQHLLFGPSLEEASSREGAKAEELSVTLGVGRRLGVGVVLLLLQQSACQFALVLDAHKQLSQKLDSLPELTAEDLKQLCGDSAVEKLSLQQRQEVARGRLVHSLAQKSRQLQHYVYIVENCLYVIWRHLEFFLVHCVPANQTSMTTPTLIRHRLGMRKLTGASESFLESSIIGSPATSSGLSQFALGVSRQDIEHLKTTAPSVLNETFFKKVQHVDEHYGKERSHYSFTEAIVRRIKRVLKLHTGN</sequence>
<dbReference type="GO" id="GO:0044611">
    <property type="term" value="C:nuclear pore inner ring"/>
    <property type="evidence" value="ECO:0007669"/>
    <property type="project" value="TreeGrafter"/>
</dbReference>
<dbReference type="InterPro" id="IPR016024">
    <property type="entry name" value="ARM-type_fold"/>
</dbReference>
<proteinExistence type="inferred from homology"/>
<comment type="caution">
    <text evidence="5">The sequence shown here is derived from an EMBL/GenBank/DDBJ whole genome shotgun (WGS) entry which is preliminary data.</text>
</comment>
<keyword evidence="4" id="KW-0539">Nucleus</keyword>
<dbReference type="PANTHER" id="PTHR31344">
    <property type="entry name" value="NUCLEAR PORE COMPLEX PROTEIN NUP205"/>
    <property type="match status" value="1"/>
</dbReference>
<protein>
    <submittedName>
        <fullName evidence="5">Nuclear pore complex protein Nup205-like</fullName>
    </submittedName>
</protein>
<comment type="subcellular location">
    <subcellularLocation>
        <location evidence="1">Nucleus</location>
    </subcellularLocation>
</comment>
<evidence type="ECO:0000313" key="6">
    <source>
        <dbReference type="Proteomes" id="UP000762676"/>
    </source>
</evidence>
<dbReference type="Pfam" id="PF11894">
    <property type="entry name" value="Nup192"/>
    <property type="match status" value="1"/>
</dbReference>
<organism evidence="5 6">
    <name type="scientific">Elysia marginata</name>
    <dbReference type="NCBI Taxonomy" id="1093978"/>
    <lineage>
        <taxon>Eukaryota</taxon>
        <taxon>Metazoa</taxon>
        <taxon>Spiralia</taxon>
        <taxon>Lophotrochozoa</taxon>
        <taxon>Mollusca</taxon>
        <taxon>Gastropoda</taxon>
        <taxon>Heterobranchia</taxon>
        <taxon>Euthyneura</taxon>
        <taxon>Panpulmonata</taxon>
        <taxon>Sacoglossa</taxon>
        <taxon>Placobranchoidea</taxon>
        <taxon>Plakobranchidae</taxon>
        <taxon>Elysia</taxon>
    </lineage>
</organism>
<name>A0AAV4J9Q8_9GAST</name>
<keyword evidence="6" id="KW-1185">Reference proteome</keyword>
<gene>
    <name evidence="5" type="ORF">ElyMa_005022800</name>
</gene>
<dbReference type="GO" id="GO:0006999">
    <property type="term" value="P:nuclear pore organization"/>
    <property type="evidence" value="ECO:0007669"/>
    <property type="project" value="TreeGrafter"/>
</dbReference>
<dbReference type="EMBL" id="BMAT01010052">
    <property type="protein sequence ID" value="GFS19080.1"/>
    <property type="molecule type" value="Genomic_DNA"/>
</dbReference>
<evidence type="ECO:0000256" key="3">
    <source>
        <dbReference type="ARBA" id="ARBA00022448"/>
    </source>
</evidence>
<reference evidence="5 6" key="1">
    <citation type="journal article" date="2021" name="Elife">
        <title>Chloroplast acquisition without the gene transfer in kleptoplastic sea slugs, Plakobranchus ocellatus.</title>
        <authorList>
            <person name="Maeda T."/>
            <person name="Takahashi S."/>
            <person name="Yoshida T."/>
            <person name="Shimamura S."/>
            <person name="Takaki Y."/>
            <person name="Nagai Y."/>
            <person name="Toyoda A."/>
            <person name="Suzuki Y."/>
            <person name="Arimoto A."/>
            <person name="Ishii H."/>
            <person name="Satoh N."/>
            <person name="Nishiyama T."/>
            <person name="Hasebe M."/>
            <person name="Maruyama T."/>
            <person name="Minagawa J."/>
            <person name="Obokata J."/>
            <person name="Shigenobu S."/>
        </authorList>
    </citation>
    <scope>NUCLEOTIDE SEQUENCE [LARGE SCALE GENOMIC DNA]</scope>
</reference>
<comment type="similarity">
    <text evidence="2">Belongs to the NUP186/NUP192/NUP205 family.</text>
</comment>
<dbReference type="Proteomes" id="UP000762676">
    <property type="component" value="Unassembled WGS sequence"/>
</dbReference>